<dbReference type="Gene3D" id="1.20.1720.10">
    <property type="entry name" value="Multidrug resistance protein D"/>
    <property type="match status" value="1"/>
</dbReference>
<feature type="transmembrane region" description="Helical" evidence="9">
    <location>
        <begin position="82"/>
        <end position="101"/>
    </location>
</feature>
<feature type="transmembrane region" description="Helical" evidence="9">
    <location>
        <begin position="402"/>
        <end position="422"/>
    </location>
</feature>
<dbReference type="InterPro" id="IPR020846">
    <property type="entry name" value="MFS_dom"/>
</dbReference>
<keyword evidence="6 9" id="KW-1133">Transmembrane helix</keyword>
<dbReference type="InterPro" id="IPR011701">
    <property type="entry name" value="MFS"/>
</dbReference>
<sequence>MGNTEQGQSQVKFWPVMFAIFFGSFLSVMGISTINLALPFLIEDFHSNLNTIQWVLTGFMLSLGVIAPLTGYLGSRFGFKKLYLYAMIGFVTFSLLCALSWNTGSLIAFRIIQGAFSGLVLPATMTIIFQVIPRDRQPFAVSIWALSAMLAPAFGPTISGWLIQNFSWQWLFYLNVPIGLIAILFIQLMIPDYRIGGRKPLDLAGLAAVVVSSTALLLGLSEGRQWGWTSWSTLGLFALGLISLALFIWRELRAAQPLLNLRVFANGRFTLALVSSTITMISLYSGTLLVPLFLQNVQRISALDTGIIMLPASLVMALCMPIAGKLYDRLGPLWMTAGGLILILVGSFEMARLDVGVSHAYIILWMTVRNIGVSFASAATGTASMEEIPRAQSGDASSVSNWVRNVGGSFAIALFTSLLISNAASHGRDLADSGSSPESAQLLAYTMGVNDVFLVATVIAALALPFSIPVRKKRRQPAPAPIQPPSAAAPSEERMA</sequence>
<feature type="transmembrane region" description="Helical" evidence="9">
    <location>
        <begin position="330"/>
        <end position="348"/>
    </location>
</feature>
<name>A0A4S4BFE1_9BACL</name>
<evidence type="ECO:0000259" key="10">
    <source>
        <dbReference type="PROSITE" id="PS50850"/>
    </source>
</evidence>
<organism evidence="11 12">
    <name type="scientific">Cohnella fermenti</name>
    <dbReference type="NCBI Taxonomy" id="2565925"/>
    <lineage>
        <taxon>Bacteria</taxon>
        <taxon>Bacillati</taxon>
        <taxon>Bacillota</taxon>
        <taxon>Bacilli</taxon>
        <taxon>Bacillales</taxon>
        <taxon>Paenibacillaceae</taxon>
        <taxon>Cohnella</taxon>
    </lineage>
</organism>
<keyword evidence="4" id="KW-1003">Cell membrane</keyword>
<dbReference type="Pfam" id="PF07690">
    <property type="entry name" value="MFS_1"/>
    <property type="match status" value="1"/>
</dbReference>
<evidence type="ECO:0000256" key="2">
    <source>
        <dbReference type="ARBA" id="ARBA00008537"/>
    </source>
</evidence>
<dbReference type="PROSITE" id="PS50850">
    <property type="entry name" value="MFS"/>
    <property type="match status" value="1"/>
</dbReference>
<comment type="similarity">
    <text evidence="2">Belongs to the major facilitator superfamily. EmrB family.</text>
</comment>
<keyword evidence="5 9" id="KW-0812">Transmembrane</keyword>
<evidence type="ECO:0000256" key="6">
    <source>
        <dbReference type="ARBA" id="ARBA00022989"/>
    </source>
</evidence>
<evidence type="ECO:0000256" key="1">
    <source>
        <dbReference type="ARBA" id="ARBA00004651"/>
    </source>
</evidence>
<feature type="transmembrane region" description="Helical" evidence="9">
    <location>
        <begin position="16"/>
        <end position="42"/>
    </location>
</feature>
<dbReference type="InterPro" id="IPR036259">
    <property type="entry name" value="MFS_trans_sf"/>
</dbReference>
<evidence type="ECO:0000256" key="9">
    <source>
        <dbReference type="SAM" id="Phobius"/>
    </source>
</evidence>
<dbReference type="PANTHER" id="PTHR42718:SF9">
    <property type="entry name" value="MAJOR FACILITATOR SUPERFAMILY MULTIDRUG TRANSPORTER MFSC"/>
    <property type="match status" value="1"/>
</dbReference>
<keyword evidence="7 9" id="KW-0472">Membrane</keyword>
<evidence type="ECO:0000256" key="3">
    <source>
        <dbReference type="ARBA" id="ARBA00022448"/>
    </source>
</evidence>
<dbReference type="GO" id="GO:0005886">
    <property type="term" value="C:plasma membrane"/>
    <property type="evidence" value="ECO:0007669"/>
    <property type="project" value="UniProtKB-SubCell"/>
</dbReference>
<feature type="transmembrane region" description="Helical" evidence="9">
    <location>
        <begin position="170"/>
        <end position="189"/>
    </location>
</feature>
<feature type="transmembrane region" description="Helical" evidence="9">
    <location>
        <begin position="141"/>
        <end position="164"/>
    </location>
</feature>
<feature type="transmembrane region" description="Helical" evidence="9">
    <location>
        <begin position="442"/>
        <end position="466"/>
    </location>
</feature>
<dbReference type="PANTHER" id="PTHR42718">
    <property type="entry name" value="MAJOR FACILITATOR SUPERFAMILY MULTIDRUG TRANSPORTER MFSC"/>
    <property type="match status" value="1"/>
</dbReference>
<evidence type="ECO:0000256" key="5">
    <source>
        <dbReference type="ARBA" id="ARBA00022692"/>
    </source>
</evidence>
<feature type="domain" description="Major facilitator superfamily (MFS) profile" evidence="10">
    <location>
        <begin position="16"/>
        <end position="475"/>
    </location>
</feature>
<dbReference type="SUPFAM" id="SSF103473">
    <property type="entry name" value="MFS general substrate transporter"/>
    <property type="match status" value="1"/>
</dbReference>
<feature type="transmembrane region" description="Helical" evidence="9">
    <location>
        <begin position="269"/>
        <end position="294"/>
    </location>
</feature>
<feature type="region of interest" description="Disordered" evidence="8">
    <location>
        <begin position="473"/>
        <end position="496"/>
    </location>
</feature>
<dbReference type="CDD" id="cd17503">
    <property type="entry name" value="MFS_LmrB_MDR_like"/>
    <property type="match status" value="1"/>
</dbReference>
<dbReference type="AlphaFoldDB" id="A0A4S4BFE1"/>
<gene>
    <name evidence="11" type="ORF">E6C55_31490</name>
</gene>
<feature type="transmembrane region" description="Helical" evidence="9">
    <location>
        <begin position="201"/>
        <end position="220"/>
    </location>
</feature>
<protein>
    <submittedName>
        <fullName evidence="11">Multidrug efflux MFS transporter</fullName>
    </submittedName>
</protein>
<keyword evidence="3" id="KW-0813">Transport</keyword>
<evidence type="ECO:0000256" key="8">
    <source>
        <dbReference type="SAM" id="MobiDB-lite"/>
    </source>
</evidence>
<feature type="transmembrane region" description="Helical" evidence="9">
    <location>
        <begin position="360"/>
        <end position="381"/>
    </location>
</feature>
<feature type="transmembrane region" description="Helical" evidence="9">
    <location>
        <begin position="54"/>
        <end position="75"/>
    </location>
</feature>
<feature type="transmembrane region" description="Helical" evidence="9">
    <location>
        <begin position="300"/>
        <end position="323"/>
    </location>
</feature>
<evidence type="ECO:0000256" key="7">
    <source>
        <dbReference type="ARBA" id="ARBA00023136"/>
    </source>
</evidence>
<feature type="transmembrane region" description="Helical" evidence="9">
    <location>
        <begin position="226"/>
        <end position="249"/>
    </location>
</feature>
<keyword evidence="12" id="KW-1185">Reference proteome</keyword>
<comment type="caution">
    <text evidence="11">The sequence shown here is derived from an EMBL/GenBank/DDBJ whole genome shotgun (WGS) entry which is preliminary data.</text>
</comment>
<evidence type="ECO:0000256" key="4">
    <source>
        <dbReference type="ARBA" id="ARBA00022475"/>
    </source>
</evidence>
<dbReference type="Gene3D" id="1.20.1250.20">
    <property type="entry name" value="MFS general substrate transporter like domains"/>
    <property type="match status" value="1"/>
</dbReference>
<comment type="subcellular location">
    <subcellularLocation>
        <location evidence="1">Cell membrane</location>
        <topology evidence="1">Multi-pass membrane protein</topology>
    </subcellularLocation>
</comment>
<accession>A0A4S4BFE1</accession>
<feature type="transmembrane region" description="Helical" evidence="9">
    <location>
        <begin position="107"/>
        <end position="129"/>
    </location>
</feature>
<evidence type="ECO:0000313" key="12">
    <source>
        <dbReference type="Proteomes" id="UP000310636"/>
    </source>
</evidence>
<dbReference type="GO" id="GO:0022857">
    <property type="term" value="F:transmembrane transporter activity"/>
    <property type="evidence" value="ECO:0007669"/>
    <property type="project" value="InterPro"/>
</dbReference>
<dbReference type="Proteomes" id="UP000310636">
    <property type="component" value="Unassembled WGS sequence"/>
</dbReference>
<reference evidence="11 12" key="1">
    <citation type="submission" date="2019-04" db="EMBL/GenBank/DDBJ databases">
        <title>Cohnella sp. nov. isolated from preserved vegetables.</title>
        <authorList>
            <person name="Lin S.-Y."/>
            <person name="Hung M.-H."/>
            <person name="Young C.-C."/>
        </authorList>
    </citation>
    <scope>NUCLEOTIDE SEQUENCE [LARGE SCALE GENOMIC DNA]</scope>
    <source>
        <strain evidence="11 12">CC-MHH1044</strain>
    </source>
</reference>
<dbReference type="InterPro" id="IPR004638">
    <property type="entry name" value="EmrB-like"/>
</dbReference>
<evidence type="ECO:0000313" key="11">
    <source>
        <dbReference type="EMBL" id="THF72884.1"/>
    </source>
</evidence>
<dbReference type="EMBL" id="SSOB01000068">
    <property type="protein sequence ID" value="THF72884.1"/>
    <property type="molecule type" value="Genomic_DNA"/>
</dbReference>
<proteinExistence type="inferred from homology"/>
<dbReference type="OrthoDB" id="9816041at2"/>
<dbReference type="NCBIfam" id="TIGR00711">
    <property type="entry name" value="efflux_EmrB"/>
    <property type="match status" value="1"/>
</dbReference>